<dbReference type="AlphaFoldDB" id="A0AAW4PNQ8"/>
<comment type="caution">
    <text evidence="2">The sequence shown here is derived from an EMBL/GenBank/DDBJ whole genome shotgun (WGS) entry which is preliminary data.</text>
</comment>
<name>A0AAW4PNQ8_9EURY</name>
<reference evidence="2 3" key="1">
    <citation type="submission" date="2021-06" db="EMBL/GenBank/DDBJ databases">
        <title>Halomicroarcula sp. a new haloarchaeum isolated from saline soil.</title>
        <authorList>
            <person name="Duran-Viseras A."/>
            <person name="Sanchez-Porro C."/>
            <person name="Ventosa A."/>
        </authorList>
    </citation>
    <scope>NUCLEOTIDE SEQUENCE [LARGE SCALE GENOMIC DNA]</scope>
    <source>
        <strain evidence="2 3">F13</strain>
    </source>
</reference>
<dbReference type="InterPro" id="IPR055554">
    <property type="entry name" value="DUF7130"/>
</dbReference>
<feature type="domain" description="DUF7130" evidence="1">
    <location>
        <begin position="12"/>
        <end position="103"/>
    </location>
</feature>
<evidence type="ECO:0000313" key="2">
    <source>
        <dbReference type="EMBL" id="MBX0322032.1"/>
    </source>
</evidence>
<gene>
    <name evidence="2" type="ORF">EGH21_03195</name>
</gene>
<proteinExistence type="predicted"/>
<organism evidence="2 3">
    <name type="scientific">Haloarcula rubra</name>
    <dbReference type="NCBI Taxonomy" id="2487747"/>
    <lineage>
        <taxon>Archaea</taxon>
        <taxon>Methanobacteriati</taxon>
        <taxon>Methanobacteriota</taxon>
        <taxon>Stenosarchaea group</taxon>
        <taxon>Halobacteria</taxon>
        <taxon>Halobacteriales</taxon>
        <taxon>Haloarculaceae</taxon>
        <taxon>Haloarcula</taxon>
    </lineage>
</organism>
<dbReference type="Pfam" id="PF23458">
    <property type="entry name" value="DUF7130"/>
    <property type="match status" value="1"/>
</dbReference>
<dbReference type="Gene3D" id="2.20.28.10">
    <property type="match status" value="1"/>
</dbReference>
<dbReference type="SUPFAM" id="SSF57802">
    <property type="entry name" value="Rubredoxin-like"/>
    <property type="match status" value="1"/>
</dbReference>
<dbReference type="Proteomes" id="UP001430377">
    <property type="component" value="Unassembled WGS sequence"/>
</dbReference>
<evidence type="ECO:0000259" key="1">
    <source>
        <dbReference type="Pfam" id="PF23458"/>
    </source>
</evidence>
<accession>A0AAW4PNQ8</accession>
<protein>
    <recommendedName>
        <fullName evidence="1">DUF7130 domain-containing protein</fullName>
    </recommendedName>
</protein>
<evidence type="ECO:0000313" key="3">
    <source>
        <dbReference type="Proteomes" id="UP001430377"/>
    </source>
</evidence>
<keyword evidence="3" id="KW-1185">Reference proteome</keyword>
<dbReference type="RefSeq" id="WP_220617018.1">
    <property type="nucleotide sequence ID" value="NZ_RKLR01000001.1"/>
</dbReference>
<dbReference type="EMBL" id="RKLR01000001">
    <property type="protein sequence ID" value="MBX0322032.1"/>
    <property type="molecule type" value="Genomic_DNA"/>
</dbReference>
<sequence length="103" mass="10972">MTDAQTATEIESGETVYDEDGQIVGTVCESTADGFAVDTIDGVHTAEESFDADEELPGQEFGEGYLMWRCEECGEMGELDDGLPGRCPACAASSEHVVKALED</sequence>